<dbReference type="EMBL" id="GG666512">
    <property type="protein sequence ID" value="EEN60563.1"/>
    <property type="molecule type" value="Genomic_DNA"/>
</dbReference>
<reference evidence="3" key="1">
    <citation type="journal article" date="2008" name="Nature">
        <title>The amphioxus genome and the evolution of the chordate karyotype.</title>
        <authorList>
            <consortium name="US DOE Joint Genome Institute (JGI-PGF)"/>
            <person name="Putnam N.H."/>
            <person name="Butts T."/>
            <person name="Ferrier D.E.K."/>
            <person name="Furlong R.F."/>
            <person name="Hellsten U."/>
            <person name="Kawashima T."/>
            <person name="Robinson-Rechavi M."/>
            <person name="Shoguchi E."/>
            <person name="Terry A."/>
            <person name="Yu J.-K."/>
            <person name="Benito-Gutierrez E.L."/>
            <person name="Dubchak I."/>
            <person name="Garcia-Fernandez J."/>
            <person name="Gibson-Brown J.J."/>
            <person name="Grigoriev I.V."/>
            <person name="Horton A.C."/>
            <person name="de Jong P.J."/>
            <person name="Jurka J."/>
            <person name="Kapitonov V.V."/>
            <person name="Kohara Y."/>
            <person name="Kuroki Y."/>
            <person name="Lindquist E."/>
            <person name="Lucas S."/>
            <person name="Osoegawa K."/>
            <person name="Pennacchio L.A."/>
            <person name="Salamov A.A."/>
            <person name="Satou Y."/>
            <person name="Sauka-Spengler T."/>
            <person name="Schmutz J."/>
            <person name="Shin-I T."/>
            <person name="Toyoda A."/>
            <person name="Bronner-Fraser M."/>
            <person name="Fujiyama A."/>
            <person name="Holland L.Z."/>
            <person name="Holland P.W.H."/>
            <person name="Satoh N."/>
            <person name="Rokhsar D.S."/>
        </authorList>
    </citation>
    <scope>NUCLEOTIDE SEQUENCE [LARGE SCALE GENOMIC DNA]</scope>
    <source>
        <strain evidence="3">S238N-H82</strain>
        <tissue evidence="3">Testes</tissue>
    </source>
</reference>
<feature type="region of interest" description="Disordered" evidence="2">
    <location>
        <begin position="378"/>
        <end position="476"/>
    </location>
</feature>
<name>C3YGQ3_BRAFL</name>
<proteinExistence type="predicted"/>
<keyword evidence="1" id="KW-0175">Coiled coil</keyword>
<dbReference type="PANTHER" id="PTHR20916:SF18">
    <property type="entry name" value="IPT_TIG DOMAIN-CONTAINING PROTEIN"/>
    <property type="match status" value="1"/>
</dbReference>
<organism>
    <name type="scientific">Branchiostoma floridae</name>
    <name type="common">Florida lancelet</name>
    <name type="synonym">Amphioxus</name>
    <dbReference type="NCBI Taxonomy" id="7739"/>
    <lineage>
        <taxon>Eukaryota</taxon>
        <taxon>Metazoa</taxon>
        <taxon>Chordata</taxon>
        <taxon>Cephalochordata</taxon>
        <taxon>Leptocardii</taxon>
        <taxon>Amphioxiformes</taxon>
        <taxon>Branchiostomatidae</taxon>
        <taxon>Branchiostoma</taxon>
    </lineage>
</organism>
<feature type="region of interest" description="Disordered" evidence="2">
    <location>
        <begin position="229"/>
        <end position="352"/>
    </location>
</feature>
<dbReference type="AlphaFoldDB" id="C3YGQ3"/>
<evidence type="ECO:0000313" key="3">
    <source>
        <dbReference type="EMBL" id="EEN60563.1"/>
    </source>
</evidence>
<feature type="compositionally biased region" description="Basic and acidic residues" evidence="2">
    <location>
        <begin position="407"/>
        <end position="418"/>
    </location>
</feature>
<feature type="compositionally biased region" description="Polar residues" evidence="2">
    <location>
        <begin position="458"/>
        <end position="476"/>
    </location>
</feature>
<accession>C3YGQ3</accession>
<evidence type="ECO:0000256" key="2">
    <source>
        <dbReference type="SAM" id="MobiDB-lite"/>
    </source>
</evidence>
<sequence>MPYNSEFSFSVLVGGHAIPEYGTGGQVFVESNLYTPASYREKEEVDVDGQTEVNEWPVTPYMIEITTKPLAPLARYTSDGGKQSPEDVGTIRVTSNDTWQEWLHRPRPVTRGRKGTAFVPATKRDALTVTGGQYTMVTTRMGRNIPAPGRWTSFVRRWKWATGVSRGVLEVKCRTGDAIRAMGFQIRPYPVVMAANNNVSAYPAVLPANNNISAGISSEEKESSAGVVLSNNNNDEKLGGPSSASISLEGKQPSITGVLSNNDNNNNDKLGVPSSASISMEEKQPSIAGVLSKNNDNKIPTVSNSPEVKQSSTSGPEFPPCAVNNNNNNTLEGPPPSSISREMEQPSTNGSDVHPCFLPLLYSVNNNNNLEEPISISKEVEQSSTSGPEFPPCGVNNNNNDNNNLEEPPRRSISREVEQSSTSGPEFPPSRVNNSNNNNDNNNLGGPPTRSISREVEQTSTSDIHPCPVNNNNNILEETPTRSFSREVKQASTSGSDVHPCPVNNSNEEVGGLPTAIVAMEVQDSIGDKQEIQSPVNHGSESAVTQETTPLNNVRARLSDLRVKLDLLRARRRKLELAGDVSAAGDLQMEARLTSVEENLATTDMEIAAHPCINEEPVAMETTDCGSRREVRANHMTPLGIQVTLVETSPERKLAVTDMKIAPQVGSKVPSEMETTASSYSREIKAEDMVKKVKKDLEKDRDHKLNVKLLHPEVIDLTVDDGPEVIDLTTNDYLPEVYEVKFTTKIEVVHLEEGENGDTAMSIQT</sequence>
<feature type="compositionally biased region" description="Polar residues" evidence="2">
    <location>
        <begin position="292"/>
        <end position="315"/>
    </location>
</feature>
<protein>
    <submittedName>
        <fullName evidence="3">Uncharacterized protein</fullName>
    </submittedName>
</protein>
<feature type="compositionally biased region" description="Low complexity" evidence="2">
    <location>
        <begin position="433"/>
        <end position="443"/>
    </location>
</feature>
<gene>
    <name evidence="3" type="ORF">BRAFLDRAFT_79414</name>
</gene>
<evidence type="ECO:0000256" key="1">
    <source>
        <dbReference type="SAM" id="Coils"/>
    </source>
</evidence>
<dbReference type="InParanoid" id="C3YGQ3"/>
<dbReference type="PANTHER" id="PTHR20916">
    <property type="entry name" value="CYSTEINE AND GLYCINE-RICH PROTEIN 2 BINDING PROTEIN"/>
    <property type="match status" value="1"/>
</dbReference>
<feature type="coiled-coil region" evidence="1">
    <location>
        <begin position="551"/>
        <end position="578"/>
    </location>
</feature>
<dbReference type="eggNOG" id="ENOG502TD6R">
    <property type="taxonomic scope" value="Eukaryota"/>
</dbReference>